<organism evidence="13 14">
    <name type="scientific">Microseira wollei NIES-4236</name>
    <dbReference type="NCBI Taxonomy" id="2530354"/>
    <lineage>
        <taxon>Bacteria</taxon>
        <taxon>Bacillati</taxon>
        <taxon>Cyanobacteriota</taxon>
        <taxon>Cyanophyceae</taxon>
        <taxon>Oscillatoriophycideae</taxon>
        <taxon>Aerosakkonematales</taxon>
        <taxon>Aerosakkonemataceae</taxon>
        <taxon>Microseira</taxon>
    </lineage>
</organism>
<dbReference type="PANTHER" id="PTHR23026">
    <property type="entry name" value="NADPH NITROREDUCTASE"/>
    <property type="match status" value="1"/>
</dbReference>
<evidence type="ECO:0000256" key="10">
    <source>
        <dbReference type="ARBA" id="ARBA00066311"/>
    </source>
</evidence>
<keyword evidence="6" id="KW-0560">Oxidoreductase</keyword>
<dbReference type="GO" id="GO:0102919">
    <property type="term" value="F:5,6-dimethylbenzimidazole synthase activity"/>
    <property type="evidence" value="ECO:0007669"/>
    <property type="project" value="UniProtKB-EC"/>
</dbReference>
<evidence type="ECO:0000256" key="7">
    <source>
        <dbReference type="ARBA" id="ARBA00023027"/>
    </source>
</evidence>
<dbReference type="Gene3D" id="3.40.109.10">
    <property type="entry name" value="NADH Oxidase"/>
    <property type="match status" value="1"/>
</dbReference>
<evidence type="ECO:0000256" key="8">
    <source>
        <dbReference type="ARBA" id="ARBA00051314"/>
    </source>
</evidence>
<name>A0AAV3XKC3_9CYAN</name>
<gene>
    <name evidence="13" type="ORF">MiSe_71820</name>
</gene>
<dbReference type="Proteomes" id="UP001050975">
    <property type="component" value="Unassembled WGS sequence"/>
</dbReference>
<evidence type="ECO:0000259" key="12">
    <source>
        <dbReference type="Pfam" id="PF00881"/>
    </source>
</evidence>
<evidence type="ECO:0000256" key="5">
    <source>
        <dbReference type="ARBA" id="ARBA00022857"/>
    </source>
</evidence>
<evidence type="ECO:0000256" key="2">
    <source>
        <dbReference type="ARBA" id="ARBA00022630"/>
    </source>
</evidence>
<keyword evidence="7" id="KW-0520">NAD</keyword>
<sequence>MTKINQNIHRFGEEERQGVYRAIYERRDIRSYFTPTPIEDDVLARLLDAAHHAPSVGMMQPWRFILIRDAGVRQSVYELFQQANEAASSIYEDKQKALYMSLKLAGILETPVNLCVTCDITSQRGRGLGRQTMPETAIYSTVCAIQNLWLAARAEGIGVGWVSIFEPERLGSLLGIPAEMVLVGYLCIGYASQFDAQSELQTRGWEVPSQLPNLIHFDRYGNTDEKRAAELLSALTKTNGFQAPSF</sequence>
<keyword evidence="3" id="KW-0288">FMN</keyword>
<protein>
    <recommendedName>
        <fullName evidence="11">5,6-dimethylbenzimidazole synthase</fullName>
        <ecNumber evidence="10">1.13.11.79</ecNumber>
    </recommendedName>
</protein>
<dbReference type="EMBL" id="BLAY01000160">
    <property type="protein sequence ID" value="GET42365.1"/>
    <property type="molecule type" value="Genomic_DNA"/>
</dbReference>
<dbReference type="RefSeq" id="WP_226589760.1">
    <property type="nucleotide sequence ID" value="NZ_BLAY01000160.1"/>
</dbReference>
<keyword evidence="4" id="KW-0547">Nucleotide-binding</keyword>
<evidence type="ECO:0000256" key="3">
    <source>
        <dbReference type="ARBA" id="ARBA00022643"/>
    </source>
</evidence>
<evidence type="ECO:0000256" key="1">
    <source>
        <dbReference type="ARBA" id="ARBA00011823"/>
    </source>
</evidence>
<dbReference type="InterPro" id="IPR000415">
    <property type="entry name" value="Nitroreductase-like"/>
</dbReference>
<evidence type="ECO:0000256" key="9">
    <source>
        <dbReference type="ARBA" id="ARBA00061097"/>
    </source>
</evidence>
<evidence type="ECO:0000313" key="13">
    <source>
        <dbReference type="EMBL" id="GET42365.1"/>
    </source>
</evidence>
<proteinExistence type="inferred from homology"/>
<dbReference type="InterPro" id="IPR012825">
    <property type="entry name" value="BluB"/>
</dbReference>
<keyword evidence="5" id="KW-0521">NADP</keyword>
<dbReference type="InterPro" id="IPR050627">
    <property type="entry name" value="Nitroreductase/BluB"/>
</dbReference>
<dbReference type="Pfam" id="PF00881">
    <property type="entry name" value="Nitroreductase"/>
    <property type="match status" value="1"/>
</dbReference>
<comment type="similarity">
    <text evidence="9">Belongs to the BluB family.</text>
</comment>
<dbReference type="InterPro" id="IPR029479">
    <property type="entry name" value="Nitroreductase"/>
</dbReference>
<dbReference type="SUPFAM" id="SSF55469">
    <property type="entry name" value="FMN-dependent nitroreductase-like"/>
    <property type="match status" value="1"/>
</dbReference>
<accession>A0AAV3XKC3</accession>
<dbReference type="PANTHER" id="PTHR23026:SF90">
    <property type="entry name" value="IODOTYROSINE DEIODINASE 1"/>
    <property type="match status" value="1"/>
</dbReference>
<evidence type="ECO:0000256" key="6">
    <source>
        <dbReference type="ARBA" id="ARBA00023002"/>
    </source>
</evidence>
<comment type="subunit">
    <text evidence="1">Homooctamer.</text>
</comment>
<dbReference type="CDD" id="cd02145">
    <property type="entry name" value="BluB"/>
    <property type="match status" value="1"/>
</dbReference>
<evidence type="ECO:0000256" key="11">
    <source>
        <dbReference type="ARBA" id="ARBA00068702"/>
    </source>
</evidence>
<dbReference type="FunFam" id="3.40.109.10:FF:000013">
    <property type="entry name" value="5,6-dimethylbenzimidazole synthase"/>
    <property type="match status" value="1"/>
</dbReference>
<comment type="caution">
    <text evidence="13">The sequence shown here is derived from an EMBL/GenBank/DDBJ whole genome shotgun (WGS) entry which is preliminary data.</text>
</comment>
<keyword evidence="14" id="KW-1185">Reference proteome</keyword>
<dbReference type="NCBIfam" id="TIGR02476">
    <property type="entry name" value="BluB"/>
    <property type="match status" value="1"/>
</dbReference>
<dbReference type="AlphaFoldDB" id="A0AAV3XKC3"/>
<dbReference type="GO" id="GO:0000166">
    <property type="term" value="F:nucleotide binding"/>
    <property type="evidence" value="ECO:0007669"/>
    <property type="project" value="UniProtKB-KW"/>
</dbReference>
<feature type="domain" description="Nitroreductase" evidence="12">
    <location>
        <begin position="23"/>
        <end position="190"/>
    </location>
</feature>
<keyword evidence="2" id="KW-0285">Flavoprotein</keyword>
<evidence type="ECO:0000313" key="14">
    <source>
        <dbReference type="Proteomes" id="UP001050975"/>
    </source>
</evidence>
<reference evidence="13" key="1">
    <citation type="submission" date="2019-10" db="EMBL/GenBank/DDBJ databases">
        <title>Draft genome sequece of Microseira wollei NIES-4236.</title>
        <authorList>
            <person name="Yamaguchi H."/>
            <person name="Suzuki S."/>
            <person name="Kawachi M."/>
        </authorList>
    </citation>
    <scope>NUCLEOTIDE SEQUENCE</scope>
    <source>
        <strain evidence="13">NIES-4236</strain>
    </source>
</reference>
<evidence type="ECO:0000256" key="4">
    <source>
        <dbReference type="ARBA" id="ARBA00022741"/>
    </source>
</evidence>
<dbReference type="GO" id="GO:0009236">
    <property type="term" value="P:cobalamin biosynthetic process"/>
    <property type="evidence" value="ECO:0007669"/>
    <property type="project" value="UniProtKB-ARBA"/>
</dbReference>
<comment type="catalytic activity">
    <reaction evidence="8">
        <text>FMNH2 + O2 = dialurate + 5,6-dimethylbenzimidazole + D-erythrose 4-phosphate + H(+)</text>
        <dbReference type="Rhea" id="RHEA:27345"/>
        <dbReference type="ChEBI" id="CHEBI:15378"/>
        <dbReference type="ChEBI" id="CHEBI:15379"/>
        <dbReference type="ChEBI" id="CHEBI:15890"/>
        <dbReference type="ChEBI" id="CHEBI:16897"/>
        <dbReference type="ChEBI" id="CHEBI:57618"/>
        <dbReference type="ChEBI" id="CHEBI:140629"/>
        <dbReference type="EC" id="1.13.11.79"/>
    </reaction>
</comment>
<dbReference type="EC" id="1.13.11.79" evidence="10"/>